<dbReference type="Pfam" id="PF00011">
    <property type="entry name" value="HSP20"/>
    <property type="match status" value="1"/>
</dbReference>
<evidence type="ECO:0000313" key="6">
    <source>
        <dbReference type="EMBL" id="OAX33543.1"/>
    </source>
</evidence>
<feature type="compositionally biased region" description="Low complexity" evidence="4">
    <location>
        <begin position="85"/>
        <end position="97"/>
    </location>
</feature>
<feature type="compositionally biased region" description="Polar residues" evidence="4">
    <location>
        <begin position="590"/>
        <end position="601"/>
    </location>
</feature>
<dbReference type="Pfam" id="PF09755">
    <property type="entry name" value="DUF2046"/>
    <property type="match status" value="1"/>
</dbReference>
<dbReference type="InParanoid" id="A0A1B7MLQ1"/>
<dbReference type="SUPFAM" id="SSF49764">
    <property type="entry name" value="HSP20-like chaperones"/>
    <property type="match status" value="1"/>
</dbReference>
<feature type="region of interest" description="Disordered" evidence="4">
    <location>
        <begin position="183"/>
        <end position="256"/>
    </location>
</feature>
<evidence type="ECO:0000256" key="1">
    <source>
        <dbReference type="PROSITE-ProRule" id="PRU00285"/>
    </source>
</evidence>
<dbReference type="CDD" id="cd06464">
    <property type="entry name" value="ACD_sHsps-like"/>
    <property type="match status" value="1"/>
</dbReference>
<dbReference type="OrthoDB" id="78858at2759"/>
<evidence type="ECO:0000259" key="5">
    <source>
        <dbReference type="PROSITE" id="PS01031"/>
    </source>
</evidence>
<dbReference type="InterPro" id="IPR008978">
    <property type="entry name" value="HSP20-like_chaperone"/>
</dbReference>
<gene>
    <name evidence="6" type="ORF">K503DRAFT_748609</name>
</gene>
<feature type="compositionally biased region" description="Polar residues" evidence="4">
    <location>
        <begin position="232"/>
        <end position="250"/>
    </location>
</feature>
<feature type="coiled-coil region" evidence="3">
    <location>
        <begin position="124"/>
        <end position="158"/>
    </location>
</feature>
<feature type="compositionally biased region" description="Low complexity" evidence="4">
    <location>
        <begin position="272"/>
        <end position="284"/>
    </location>
</feature>
<dbReference type="InterPro" id="IPR019152">
    <property type="entry name" value="DUF2046"/>
</dbReference>
<evidence type="ECO:0000256" key="4">
    <source>
        <dbReference type="SAM" id="MobiDB-lite"/>
    </source>
</evidence>
<feature type="region of interest" description="Disordered" evidence="4">
    <location>
        <begin position="535"/>
        <end position="610"/>
    </location>
</feature>
<accession>A0A1B7MLQ1</accession>
<name>A0A1B7MLQ1_9AGAM</name>
<feature type="region of interest" description="Disordered" evidence="4">
    <location>
        <begin position="301"/>
        <end position="338"/>
    </location>
</feature>
<dbReference type="AlphaFoldDB" id="A0A1B7MLQ1"/>
<keyword evidence="3" id="KW-0175">Coiled coil</keyword>
<evidence type="ECO:0000256" key="3">
    <source>
        <dbReference type="SAM" id="Coils"/>
    </source>
</evidence>
<dbReference type="PROSITE" id="PS01031">
    <property type="entry name" value="SHSP"/>
    <property type="match status" value="1"/>
</dbReference>
<feature type="region of interest" description="Disordered" evidence="4">
    <location>
        <begin position="83"/>
        <end position="121"/>
    </location>
</feature>
<protein>
    <recommendedName>
        <fullName evidence="5">SHSP domain-containing protein</fullName>
    </recommendedName>
</protein>
<dbReference type="Proteomes" id="UP000092154">
    <property type="component" value="Unassembled WGS sequence"/>
</dbReference>
<reference evidence="6 7" key="1">
    <citation type="submission" date="2016-06" db="EMBL/GenBank/DDBJ databases">
        <title>Comparative genomics of the ectomycorrhizal sister species Rhizopogon vinicolor and Rhizopogon vesiculosus (Basidiomycota: Boletales) reveals a divergence of the mating type B locus.</title>
        <authorList>
            <consortium name="DOE Joint Genome Institute"/>
            <person name="Mujic A.B."/>
            <person name="Kuo A."/>
            <person name="Tritt A."/>
            <person name="Lipzen A."/>
            <person name="Chen C."/>
            <person name="Johnson J."/>
            <person name="Sharma A."/>
            <person name="Barry K."/>
            <person name="Grigoriev I.V."/>
            <person name="Spatafora J.W."/>
        </authorList>
    </citation>
    <scope>NUCLEOTIDE SEQUENCE [LARGE SCALE GENOMIC DNA]</scope>
    <source>
        <strain evidence="6 7">AM-OR11-026</strain>
    </source>
</reference>
<dbReference type="InterPro" id="IPR002068">
    <property type="entry name" value="A-crystallin/Hsp20_dom"/>
</dbReference>
<dbReference type="Gene3D" id="2.60.40.790">
    <property type="match status" value="1"/>
</dbReference>
<organism evidence="6 7">
    <name type="scientific">Rhizopogon vinicolor AM-OR11-026</name>
    <dbReference type="NCBI Taxonomy" id="1314800"/>
    <lineage>
        <taxon>Eukaryota</taxon>
        <taxon>Fungi</taxon>
        <taxon>Dikarya</taxon>
        <taxon>Basidiomycota</taxon>
        <taxon>Agaricomycotina</taxon>
        <taxon>Agaricomycetes</taxon>
        <taxon>Agaricomycetidae</taxon>
        <taxon>Boletales</taxon>
        <taxon>Suillineae</taxon>
        <taxon>Rhizopogonaceae</taxon>
        <taxon>Rhizopogon</taxon>
    </lineage>
</organism>
<dbReference type="EMBL" id="KV448751">
    <property type="protein sequence ID" value="OAX33543.1"/>
    <property type="molecule type" value="Genomic_DNA"/>
</dbReference>
<dbReference type="STRING" id="1314800.A0A1B7MLQ1"/>
<feature type="domain" description="SHSP" evidence="5">
    <location>
        <begin position="637"/>
        <end position="758"/>
    </location>
</feature>
<feature type="compositionally biased region" description="Low complexity" evidence="4">
    <location>
        <begin position="305"/>
        <end position="314"/>
    </location>
</feature>
<feature type="compositionally biased region" description="Low complexity" evidence="4">
    <location>
        <begin position="325"/>
        <end position="334"/>
    </location>
</feature>
<proteinExistence type="inferred from homology"/>
<feature type="compositionally biased region" description="Polar residues" evidence="4">
    <location>
        <begin position="187"/>
        <end position="213"/>
    </location>
</feature>
<evidence type="ECO:0000256" key="2">
    <source>
        <dbReference type="RuleBase" id="RU003616"/>
    </source>
</evidence>
<feature type="region of interest" description="Disordered" evidence="4">
    <location>
        <begin position="265"/>
        <end position="284"/>
    </location>
</feature>
<keyword evidence="7" id="KW-1185">Reference proteome</keyword>
<comment type="similarity">
    <text evidence="1 2">Belongs to the small heat shock protein (HSP20) family.</text>
</comment>
<sequence>MYSELDIMADSPIRRLSSASSNNNLKREENLINAYEAEEERIINVLSRKLEQLREEKIQLENALEAESESHVNRLSRELSALRLQQQQQQQQQPQQQSGTNGMPRSPDSRAGLPTFLAGRDPMAPSAEVMLEAMRRENEQLRNRLVDTERDYVRVARLNEVYREELLEHRRRLGLSVDNLIGLSSADPYSQPTHRRSISNLSSPSTSVTQTSHAAHGVPIPRPSSSIHRPANNMSESNTPLSHSPSSTESPFLFSPLTGTNPASYVSNGTHLTTPPSSASLASNSHSTFTIPHMLSYPSVPPPSLSSSYGSPVVHPDNSMSPVGSSRRSSNARGGIERRFVEPANFRTNGSQSRRESIERGARIAETGTLIPRSRGDSRSASVTSEASANALLSHGMARYKSASGGKAPTHRPFFPVMSYQYPYTQGNLSMTPTPPTPYAWDTVELTNDLPEQLEHHQPAQHVLNPQHQPQKEVYSTSPRLIELQEHVPIVPSQRARSEVPHHLHHVLSAPGTSTRAASIMSQDMVQRPHIHVDTTRHTAASGSPPSGPPSAGGVHSVGPVRARVSPAHNMTAHPYRRPHSANPRRDSESNLPVRQPSSSYAAGPSRMPAPLTIPTPIASMHRTAIISPAHVIPPIPTNTTFTPRADYFFCSESRVSTALFELPGVKKTDLKIELSTCQNGVKQLSITGEARRPLADGTIALKERKYGKFRRVLPVRHDTKASRLNISVILEDGILTLRIQFGPPLESEQESEMIPIP</sequence>
<feature type="compositionally biased region" description="Low complexity" evidence="4">
    <location>
        <begin position="540"/>
        <end position="561"/>
    </location>
</feature>
<evidence type="ECO:0000313" key="7">
    <source>
        <dbReference type="Proteomes" id="UP000092154"/>
    </source>
</evidence>